<name>A0ABY4F987_9BACT</name>
<organism evidence="4 5">
    <name type="scientific">Hymenobacter cellulosivorans</name>
    <dbReference type="NCBI Taxonomy" id="2932249"/>
    <lineage>
        <taxon>Bacteria</taxon>
        <taxon>Pseudomonadati</taxon>
        <taxon>Bacteroidota</taxon>
        <taxon>Cytophagia</taxon>
        <taxon>Cytophagales</taxon>
        <taxon>Hymenobacteraceae</taxon>
        <taxon>Hymenobacter</taxon>
    </lineage>
</organism>
<dbReference type="InterPro" id="IPR016181">
    <property type="entry name" value="Acyl_CoA_acyltransferase"/>
</dbReference>
<accession>A0ABY4F987</accession>
<keyword evidence="1" id="KW-0808">Transferase</keyword>
<dbReference type="Pfam" id="PF00583">
    <property type="entry name" value="Acetyltransf_1"/>
    <property type="match status" value="1"/>
</dbReference>
<sequence length="138" mass="15830">MRIPVEIRRITPEQTYVLRHAVLWPDKPLDYVKVENDAAGHHFGAFCGQELVSVISLFVEEKQARFRKFATAPEWQKQGIGSQLLQRVIEEARQLGASALWCDARQDAAAFYRRFGMTGEEPVFYKGDIPYQRMSVGL</sequence>
<evidence type="ECO:0000256" key="1">
    <source>
        <dbReference type="ARBA" id="ARBA00022679"/>
    </source>
</evidence>
<keyword evidence="5" id="KW-1185">Reference proteome</keyword>
<evidence type="ECO:0000259" key="3">
    <source>
        <dbReference type="PROSITE" id="PS51186"/>
    </source>
</evidence>
<dbReference type="RefSeq" id="WP_244718180.1">
    <property type="nucleotide sequence ID" value="NZ_CP095049.1"/>
</dbReference>
<dbReference type="PROSITE" id="PS51186">
    <property type="entry name" value="GNAT"/>
    <property type="match status" value="1"/>
</dbReference>
<gene>
    <name evidence="4" type="ORF">MUN80_00355</name>
</gene>
<evidence type="ECO:0000313" key="4">
    <source>
        <dbReference type="EMBL" id="UOQ53228.1"/>
    </source>
</evidence>
<dbReference type="EMBL" id="CP095049">
    <property type="protein sequence ID" value="UOQ53228.1"/>
    <property type="molecule type" value="Genomic_DNA"/>
</dbReference>
<evidence type="ECO:0000313" key="5">
    <source>
        <dbReference type="Proteomes" id="UP000831785"/>
    </source>
</evidence>
<evidence type="ECO:0000256" key="2">
    <source>
        <dbReference type="ARBA" id="ARBA00023315"/>
    </source>
</evidence>
<keyword evidence="2" id="KW-0012">Acyltransferase</keyword>
<dbReference type="SUPFAM" id="SSF55729">
    <property type="entry name" value="Acyl-CoA N-acyltransferases (Nat)"/>
    <property type="match status" value="1"/>
</dbReference>
<dbReference type="PANTHER" id="PTHR43877">
    <property type="entry name" value="AMINOALKYLPHOSPHONATE N-ACETYLTRANSFERASE-RELATED-RELATED"/>
    <property type="match status" value="1"/>
</dbReference>
<feature type="domain" description="N-acetyltransferase" evidence="3">
    <location>
        <begin position="5"/>
        <end position="138"/>
    </location>
</feature>
<dbReference type="Proteomes" id="UP000831785">
    <property type="component" value="Chromosome"/>
</dbReference>
<reference evidence="4 5" key="1">
    <citation type="submission" date="2022-04" db="EMBL/GenBank/DDBJ databases">
        <title>Hymenobacter sp. isolated from the air.</title>
        <authorList>
            <person name="Won M."/>
            <person name="Lee C.-M."/>
            <person name="Woen H.-Y."/>
            <person name="Kwon S.-W."/>
        </authorList>
    </citation>
    <scope>NUCLEOTIDE SEQUENCE [LARGE SCALE GENOMIC DNA]</scope>
    <source>
        <strain evidence="5">5116 S-27</strain>
    </source>
</reference>
<dbReference type="InterPro" id="IPR050832">
    <property type="entry name" value="Bact_Acetyltransf"/>
</dbReference>
<protein>
    <submittedName>
        <fullName evidence="4">GNAT family N-acetyltransferase</fullName>
    </submittedName>
</protein>
<dbReference type="Gene3D" id="3.40.630.30">
    <property type="match status" value="1"/>
</dbReference>
<proteinExistence type="predicted"/>
<dbReference type="InterPro" id="IPR000182">
    <property type="entry name" value="GNAT_dom"/>
</dbReference>
<dbReference type="CDD" id="cd04301">
    <property type="entry name" value="NAT_SF"/>
    <property type="match status" value="1"/>
</dbReference>